<evidence type="ECO:0000313" key="2">
    <source>
        <dbReference type="EMBL" id="ELR22265.1"/>
    </source>
</evidence>
<dbReference type="GO" id="GO:0005654">
    <property type="term" value="C:nucleoplasm"/>
    <property type="evidence" value="ECO:0007669"/>
    <property type="project" value="UniProtKB-ARBA"/>
</dbReference>
<dbReference type="InterPro" id="IPR007109">
    <property type="entry name" value="Brix"/>
</dbReference>
<dbReference type="PANTHER" id="PTHR22734:SF2">
    <property type="entry name" value="U3 SMALL NUCLEOLAR RIBONUCLEOPROTEIN PROTEIN IMP4"/>
    <property type="match status" value="1"/>
</dbReference>
<dbReference type="GeneID" id="14923193"/>
<evidence type="ECO:0000259" key="1">
    <source>
        <dbReference type="PROSITE" id="PS50833"/>
    </source>
</evidence>
<dbReference type="SMART" id="SM00879">
    <property type="entry name" value="Brix"/>
    <property type="match status" value="1"/>
</dbReference>
<dbReference type="InterPro" id="IPR044281">
    <property type="entry name" value="IMP4/RPF1"/>
</dbReference>
<organism evidence="2 3">
    <name type="scientific">Acanthamoeba castellanii (strain ATCC 30010 / Neff)</name>
    <dbReference type="NCBI Taxonomy" id="1257118"/>
    <lineage>
        <taxon>Eukaryota</taxon>
        <taxon>Amoebozoa</taxon>
        <taxon>Discosea</taxon>
        <taxon>Longamoebia</taxon>
        <taxon>Centramoebida</taxon>
        <taxon>Acanthamoebidae</taxon>
        <taxon>Acanthamoeba</taxon>
    </lineage>
</organism>
<keyword evidence="2" id="KW-0687">Ribonucleoprotein</keyword>
<dbReference type="STRING" id="1257118.L8HAP6"/>
<dbReference type="Pfam" id="PF04427">
    <property type="entry name" value="Brix"/>
    <property type="match status" value="1"/>
</dbReference>
<dbReference type="GO" id="GO:0042274">
    <property type="term" value="P:ribosomal small subunit biogenesis"/>
    <property type="evidence" value="ECO:0007669"/>
    <property type="project" value="UniProtKB-ARBA"/>
</dbReference>
<name>L8HAP6_ACACF</name>
<dbReference type="SUPFAM" id="SSF52954">
    <property type="entry name" value="Class II aaRS ABD-related"/>
    <property type="match status" value="1"/>
</dbReference>
<dbReference type="OrthoDB" id="10253204at2759"/>
<dbReference type="VEuPathDB" id="AmoebaDB:ACA1_251460"/>
<proteinExistence type="predicted"/>
<evidence type="ECO:0000313" key="3">
    <source>
        <dbReference type="Proteomes" id="UP000011083"/>
    </source>
</evidence>
<dbReference type="GO" id="GO:0034457">
    <property type="term" value="C:Mpp10 complex"/>
    <property type="evidence" value="ECO:0007669"/>
    <property type="project" value="UniProtKB-ARBA"/>
</dbReference>
<dbReference type="GO" id="GO:0032040">
    <property type="term" value="C:small-subunit processome"/>
    <property type="evidence" value="ECO:0007669"/>
    <property type="project" value="TreeGrafter"/>
</dbReference>
<feature type="domain" description="Brix" evidence="1">
    <location>
        <begin position="69"/>
        <end position="250"/>
    </location>
</feature>
<dbReference type="KEGG" id="acan:ACA1_251460"/>
<sequence>MFKKQLEGTERELYEKRKRLKTAIDAGRNIPSDLLKEQEELRERMPYDDPAKFEQSIDDEYARAGIRDPKLVITTSRDPSSRLNQFVKELRLVFPNAQKLNRGNYVLKQLVETCRANEVTDLVLVHEHRGEPDGLVVCHLPYGPTAYFGIMNAVLRHDLKERSTVSQQFPHLIFHKFDSKLGERTMKVLKHLFPVPKEDAHRVITFANENDFISFRHHTYKKEGHKNVELTEVGPRFELKLYQIKLGTVDMTEADNEWVLKPFMSNAKRKQNLSVAV</sequence>
<dbReference type="RefSeq" id="XP_004367521.1">
    <property type="nucleotide sequence ID" value="XM_004367464.1"/>
</dbReference>
<dbReference type="PANTHER" id="PTHR22734">
    <property type="entry name" value="U3 SMALL NUCLEOLAR RIBONUCLEOPROTEIN PROTEIN IMP4"/>
    <property type="match status" value="1"/>
</dbReference>
<gene>
    <name evidence="2" type="ORF">ACA1_251460</name>
</gene>
<dbReference type="GO" id="GO:0042134">
    <property type="term" value="F:rRNA primary transcript binding"/>
    <property type="evidence" value="ECO:0007669"/>
    <property type="project" value="InterPro"/>
</dbReference>
<dbReference type="OMA" id="IGTMSEQ"/>
<dbReference type="AlphaFoldDB" id="L8HAP6"/>
<dbReference type="GO" id="GO:0006364">
    <property type="term" value="P:rRNA processing"/>
    <property type="evidence" value="ECO:0007669"/>
    <property type="project" value="InterPro"/>
</dbReference>
<dbReference type="PROSITE" id="PS50833">
    <property type="entry name" value="BRIX"/>
    <property type="match status" value="1"/>
</dbReference>
<keyword evidence="3" id="KW-1185">Reference proteome</keyword>
<dbReference type="GO" id="GO:0030515">
    <property type="term" value="F:snoRNA binding"/>
    <property type="evidence" value="ECO:0007669"/>
    <property type="project" value="TreeGrafter"/>
</dbReference>
<dbReference type="FunFam" id="3.40.50.10480:FF:000001">
    <property type="entry name" value="IMP4, U3 small nucleolar ribonucleoprotein"/>
    <property type="match status" value="1"/>
</dbReference>
<reference evidence="2 3" key="1">
    <citation type="journal article" date="2013" name="Genome Biol.">
        <title>Genome of Acanthamoeba castellanii highlights extensive lateral gene transfer and early evolution of tyrosine kinase signaling.</title>
        <authorList>
            <person name="Clarke M."/>
            <person name="Lohan A.J."/>
            <person name="Liu B."/>
            <person name="Lagkouvardos I."/>
            <person name="Roy S."/>
            <person name="Zafar N."/>
            <person name="Bertelli C."/>
            <person name="Schilde C."/>
            <person name="Kianianmomeni A."/>
            <person name="Burglin T.R."/>
            <person name="Frech C."/>
            <person name="Turcotte B."/>
            <person name="Kopec K.O."/>
            <person name="Synnott J.M."/>
            <person name="Choo C."/>
            <person name="Paponov I."/>
            <person name="Finkler A."/>
            <person name="Soon Heng Tan C."/>
            <person name="Hutchins A.P."/>
            <person name="Weinmeier T."/>
            <person name="Rattei T."/>
            <person name="Chu J.S."/>
            <person name="Gimenez G."/>
            <person name="Irimia M."/>
            <person name="Rigden D.J."/>
            <person name="Fitzpatrick D.A."/>
            <person name="Lorenzo-Morales J."/>
            <person name="Bateman A."/>
            <person name="Chiu C.H."/>
            <person name="Tang P."/>
            <person name="Hegemann P."/>
            <person name="Fromm H."/>
            <person name="Raoult D."/>
            <person name="Greub G."/>
            <person name="Miranda-Saavedra D."/>
            <person name="Chen N."/>
            <person name="Nash P."/>
            <person name="Ginger M.L."/>
            <person name="Horn M."/>
            <person name="Schaap P."/>
            <person name="Caler L."/>
            <person name="Loftus B."/>
        </authorList>
    </citation>
    <scope>NUCLEOTIDE SEQUENCE [LARGE SCALE GENOMIC DNA]</scope>
    <source>
        <strain evidence="2 3">Neff</strain>
    </source>
</reference>
<protein>
    <submittedName>
        <fullName evidence="2">U3 small nucleolar ribonucleoprotein component, putative</fullName>
    </submittedName>
</protein>
<accession>L8HAP6</accession>
<dbReference type="Gene3D" id="3.40.50.10480">
    <property type="entry name" value="Probable brix-domain ribosomal biogenesis protein"/>
    <property type="match status" value="1"/>
</dbReference>
<dbReference type="Proteomes" id="UP000011083">
    <property type="component" value="Unassembled WGS sequence"/>
</dbReference>
<dbReference type="EMBL" id="KB007885">
    <property type="protein sequence ID" value="ELR22265.1"/>
    <property type="molecule type" value="Genomic_DNA"/>
</dbReference>